<evidence type="ECO:0000259" key="4">
    <source>
        <dbReference type="Pfam" id="PF01212"/>
    </source>
</evidence>
<evidence type="ECO:0000256" key="2">
    <source>
        <dbReference type="ARBA" id="ARBA00006966"/>
    </source>
</evidence>
<proteinExistence type="inferred from homology"/>
<dbReference type="Gene3D" id="3.40.640.10">
    <property type="entry name" value="Type I PLP-dependent aspartate aminotransferase-like (Major domain)"/>
    <property type="match status" value="1"/>
</dbReference>
<dbReference type="InterPro" id="IPR015421">
    <property type="entry name" value="PyrdxlP-dep_Trfase_major"/>
</dbReference>
<gene>
    <name evidence="5" type="ORF">GSOID_T00028263001</name>
</gene>
<accession>E4YJY5</accession>
<dbReference type="InterPro" id="IPR001597">
    <property type="entry name" value="ArAA_b-elim_lyase/Thr_aldolase"/>
</dbReference>
<protein>
    <recommendedName>
        <fullName evidence="4">Aromatic amino acid beta-eliminating lyase/threonine aldolase domain-containing protein</fullName>
    </recommendedName>
</protein>
<dbReference type="AlphaFoldDB" id="E4YJY5"/>
<keyword evidence="3" id="KW-0663">Pyridoxal phosphate</keyword>
<evidence type="ECO:0000256" key="1">
    <source>
        <dbReference type="ARBA" id="ARBA00001933"/>
    </source>
</evidence>
<dbReference type="InterPro" id="IPR015424">
    <property type="entry name" value="PyrdxlP-dep_Trfase"/>
</dbReference>
<organism evidence="5">
    <name type="scientific">Oikopleura dioica</name>
    <name type="common">Tunicate</name>
    <dbReference type="NCBI Taxonomy" id="34765"/>
    <lineage>
        <taxon>Eukaryota</taxon>
        <taxon>Metazoa</taxon>
        <taxon>Chordata</taxon>
        <taxon>Tunicata</taxon>
        <taxon>Appendicularia</taxon>
        <taxon>Copelata</taxon>
        <taxon>Oikopleuridae</taxon>
        <taxon>Oikopleura</taxon>
    </lineage>
</organism>
<dbReference type="GO" id="GO:0006567">
    <property type="term" value="P:L-threonine catabolic process"/>
    <property type="evidence" value="ECO:0007669"/>
    <property type="project" value="TreeGrafter"/>
</dbReference>
<comment type="similarity">
    <text evidence="2">Belongs to the threonine aldolase family.</text>
</comment>
<dbReference type="PANTHER" id="PTHR48097:SF9">
    <property type="entry name" value="L-THREONINE ALDOLASE"/>
    <property type="match status" value="1"/>
</dbReference>
<name>E4YJY5_OIKDI</name>
<dbReference type="GO" id="GO:0006545">
    <property type="term" value="P:glycine biosynthetic process"/>
    <property type="evidence" value="ECO:0007669"/>
    <property type="project" value="TreeGrafter"/>
</dbReference>
<dbReference type="Proteomes" id="UP000011014">
    <property type="component" value="Unassembled WGS sequence"/>
</dbReference>
<reference evidence="5" key="1">
    <citation type="journal article" date="2010" name="Science">
        <title>Plasticity of animal genome architecture unmasked by rapid evolution of a pelagic tunicate.</title>
        <authorList>
            <person name="Denoeud F."/>
            <person name="Henriet S."/>
            <person name="Mungpakdee S."/>
            <person name="Aury J.M."/>
            <person name="Da Silva C."/>
            <person name="Brinkmann H."/>
            <person name="Mikhaleva J."/>
            <person name="Olsen L.C."/>
            <person name="Jubin C."/>
            <person name="Canestro C."/>
            <person name="Bouquet J.M."/>
            <person name="Danks G."/>
            <person name="Poulain J."/>
            <person name="Campsteijn C."/>
            <person name="Adamski M."/>
            <person name="Cross I."/>
            <person name="Yadetie F."/>
            <person name="Muffato M."/>
            <person name="Louis A."/>
            <person name="Butcher S."/>
            <person name="Tsagkogeorga G."/>
            <person name="Konrad A."/>
            <person name="Singh S."/>
            <person name="Jensen M.F."/>
            <person name="Cong E.H."/>
            <person name="Eikeseth-Otteraa H."/>
            <person name="Noel B."/>
            <person name="Anthouard V."/>
            <person name="Porcel B.M."/>
            <person name="Kachouri-Lafond R."/>
            <person name="Nishino A."/>
            <person name="Ugolini M."/>
            <person name="Chourrout P."/>
            <person name="Nishida H."/>
            <person name="Aasland R."/>
            <person name="Huzurbazar S."/>
            <person name="Westhof E."/>
            <person name="Delsuc F."/>
            <person name="Lehrach H."/>
            <person name="Reinhardt R."/>
            <person name="Weissenbach J."/>
            <person name="Roy S.W."/>
            <person name="Artiguenave F."/>
            <person name="Postlethwait J.H."/>
            <person name="Manak J.R."/>
            <person name="Thompson E.M."/>
            <person name="Jaillon O."/>
            <person name="Du Pasquier L."/>
            <person name="Boudinot P."/>
            <person name="Liberles D.A."/>
            <person name="Volff J.N."/>
            <person name="Philippe H."/>
            <person name="Lenhard B."/>
            <person name="Roest Crollius H."/>
            <person name="Wincker P."/>
            <person name="Chourrout D."/>
        </authorList>
    </citation>
    <scope>NUCLEOTIDE SEQUENCE [LARGE SCALE GENOMIC DNA]</scope>
</reference>
<dbReference type="GO" id="GO:0005829">
    <property type="term" value="C:cytosol"/>
    <property type="evidence" value="ECO:0007669"/>
    <property type="project" value="TreeGrafter"/>
</dbReference>
<dbReference type="EMBL" id="FN654677">
    <property type="protein sequence ID" value="CBY35796.1"/>
    <property type="molecule type" value="Genomic_DNA"/>
</dbReference>
<evidence type="ECO:0000256" key="3">
    <source>
        <dbReference type="ARBA" id="ARBA00022898"/>
    </source>
</evidence>
<feature type="domain" description="Aromatic amino acid beta-eliminating lyase/threonine aldolase" evidence="4">
    <location>
        <begin position="5"/>
        <end position="42"/>
    </location>
</feature>
<feature type="non-terminal residue" evidence="5">
    <location>
        <position position="42"/>
    </location>
</feature>
<dbReference type="SUPFAM" id="SSF53383">
    <property type="entry name" value="PLP-dependent transferases"/>
    <property type="match status" value="1"/>
</dbReference>
<sequence length="42" mass="4755">MMILDLRSDTFTKPTPEMRKLMAEAEVGDDVFGEDPTVNLLQ</sequence>
<dbReference type="GO" id="GO:0008732">
    <property type="term" value="F:L-allo-threonine aldolase activity"/>
    <property type="evidence" value="ECO:0007669"/>
    <property type="project" value="TreeGrafter"/>
</dbReference>
<dbReference type="PANTHER" id="PTHR48097">
    <property type="entry name" value="L-THREONINE ALDOLASE-RELATED"/>
    <property type="match status" value="1"/>
</dbReference>
<comment type="cofactor">
    <cofactor evidence="1">
        <name>pyridoxal 5'-phosphate</name>
        <dbReference type="ChEBI" id="CHEBI:597326"/>
    </cofactor>
</comment>
<dbReference type="Pfam" id="PF01212">
    <property type="entry name" value="Beta_elim_lyase"/>
    <property type="match status" value="1"/>
</dbReference>
<evidence type="ECO:0000313" key="5">
    <source>
        <dbReference type="EMBL" id="CBY35796.1"/>
    </source>
</evidence>